<reference evidence="2" key="1">
    <citation type="journal article" date="2020" name="Nature">
        <title>Giant virus diversity and host interactions through global metagenomics.</title>
        <authorList>
            <person name="Schulz F."/>
            <person name="Roux S."/>
            <person name="Paez-Espino D."/>
            <person name="Jungbluth S."/>
            <person name="Walsh D.A."/>
            <person name="Denef V.J."/>
            <person name="McMahon K.D."/>
            <person name="Konstantinidis K.T."/>
            <person name="Eloe-Fadrosh E.A."/>
            <person name="Kyrpides N.C."/>
            <person name="Woyke T."/>
        </authorList>
    </citation>
    <scope>NUCLEOTIDE SEQUENCE</scope>
    <source>
        <strain evidence="2">GVMAG-M-3300023184-165</strain>
    </source>
</reference>
<keyword evidence="1" id="KW-1133">Transmembrane helix</keyword>
<evidence type="ECO:0000313" key="2">
    <source>
        <dbReference type="EMBL" id="QHT82770.1"/>
    </source>
</evidence>
<keyword evidence="1" id="KW-0472">Membrane</keyword>
<accession>A0A6C0HQY3</accession>
<dbReference type="EMBL" id="MN740003">
    <property type="protein sequence ID" value="QHT82770.1"/>
    <property type="molecule type" value="Genomic_DNA"/>
</dbReference>
<protein>
    <submittedName>
        <fullName evidence="2">Uncharacterized protein</fullName>
    </submittedName>
</protein>
<dbReference type="AlphaFoldDB" id="A0A6C0HQY3"/>
<feature type="transmembrane region" description="Helical" evidence="1">
    <location>
        <begin position="6"/>
        <end position="22"/>
    </location>
</feature>
<organism evidence="2">
    <name type="scientific">viral metagenome</name>
    <dbReference type="NCBI Taxonomy" id="1070528"/>
    <lineage>
        <taxon>unclassified sequences</taxon>
        <taxon>metagenomes</taxon>
        <taxon>organismal metagenomes</taxon>
    </lineage>
</organism>
<keyword evidence="1" id="KW-0812">Transmembrane</keyword>
<name>A0A6C0HQY3_9ZZZZ</name>
<proteinExistence type="predicted"/>
<sequence length="80" mass="8963">MNTFVVAGIISFVYFVVKFIEMRFVDKESKPLKFLIRDSLLVYFSVVVGLFVVEQLKPVIQDGGDSAVINPAVFTDNPGF</sequence>
<evidence type="ECO:0000256" key="1">
    <source>
        <dbReference type="SAM" id="Phobius"/>
    </source>
</evidence>
<feature type="transmembrane region" description="Helical" evidence="1">
    <location>
        <begin position="34"/>
        <end position="53"/>
    </location>
</feature>